<keyword evidence="2" id="KW-0520">NAD</keyword>
<evidence type="ECO:0000256" key="3">
    <source>
        <dbReference type="SAM" id="MobiDB-lite"/>
    </source>
</evidence>
<dbReference type="PANTHER" id="PTHR11606">
    <property type="entry name" value="GLUTAMATE DEHYDROGENASE"/>
    <property type="match status" value="1"/>
</dbReference>
<evidence type="ECO:0000313" key="5">
    <source>
        <dbReference type="EMBL" id="CAK0831952.1"/>
    </source>
</evidence>
<sequence>MVVEGANLFLSDLACAVLERAGVHVFKDASTNKGGVNGSSLEVLAALALPPEDHEALMAYDPDAGGEPPEFRQAYVKQMFDTIVDNSRKDFRAIWTCNQNGMPKVEASRRLSMQINRVKDSFEYHHESMSETERNCLTRSVLRKGAVPPVMLERLGLEGILRNVPANYVLSMVSAWIASRYVYRFGLDASEVSFFLFLRELMRPEDSEGREAERPGGSGEQDDAAPANAGAPAAAAAPAPGASPGQKRPAREAAECAPAAARLRLGTF</sequence>
<keyword evidence="6" id="KW-1185">Reference proteome</keyword>
<dbReference type="InterPro" id="IPR036291">
    <property type="entry name" value="NAD(P)-bd_dom_sf"/>
</dbReference>
<dbReference type="InterPro" id="IPR006096">
    <property type="entry name" value="Glu/Leu/Phe/Val/Trp_DH_C"/>
</dbReference>
<dbReference type="Pfam" id="PF00208">
    <property type="entry name" value="ELFV_dehydrog"/>
    <property type="match status" value="1"/>
</dbReference>
<feature type="domain" description="Glutamate/phenylalanine/leucine/valine/L-tryptophan dehydrogenase C-terminal" evidence="4">
    <location>
        <begin position="1"/>
        <end position="48"/>
    </location>
</feature>
<comment type="caution">
    <text evidence="5">The sequence shown here is derived from an EMBL/GenBank/DDBJ whole genome shotgun (WGS) entry which is preliminary data.</text>
</comment>
<gene>
    <name evidence="5" type="ORF">PCOR1329_LOCUS30160</name>
</gene>
<name>A0ABN9SJJ8_9DINO</name>
<reference evidence="5" key="1">
    <citation type="submission" date="2023-10" db="EMBL/GenBank/DDBJ databases">
        <authorList>
            <person name="Chen Y."/>
            <person name="Shah S."/>
            <person name="Dougan E. K."/>
            <person name="Thang M."/>
            <person name="Chan C."/>
        </authorList>
    </citation>
    <scope>NUCLEOTIDE SEQUENCE [LARGE SCALE GENOMIC DNA]</scope>
</reference>
<evidence type="ECO:0000259" key="4">
    <source>
        <dbReference type="Pfam" id="PF00208"/>
    </source>
</evidence>
<proteinExistence type="predicted"/>
<dbReference type="Gene3D" id="3.40.50.720">
    <property type="entry name" value="NAD(P)-binding Rossmann-like Domain"/>
    <property type="match status" value="1"/>
</dbReference>
<evidence type="ECO:0000256" key="2">
    <source>
        <dbReference type="ARBA" id="ARBA00023027"/>
    </source>
</evidence>
<dbReference type="PANTHER" id="PTHR11606:SF24">
    <property type="entry name" value="NAD-SPECIFIC GLUTAMATE DEHYDROGENASE"/>
    <property type="match status" value="1"/>
</dbReference>
<feature type="compositionally biased region" description="Low complexity" evidence="3">
    <location>
        <begin position="224"/>
        <end position="245"/>
    </location>
</feature>
<organism evidence="5 6">
    <name type="scientific">Prorocentrum cordatum</name>
    <dbReference type="NCBI Taxonomy" id="2364126"/>
    <lineage>
        <taxon>Eukaryota</taxon>
        <taxon>Sar</taxon>
        <taxon>Alveolata</taxon>
        <taxon>Dinophyceae</taxon>
        <taxon>Prorocentrales</taxon>
        <taxon>Prorocentraceae</taxon>
        <taxon>Prorocentrum</taxon>
    </lineage>
</organism>
<evidence type="ECO:0000256" key="1">
    <source>
        <dbReference type="ARBA" id="ARBA00023002"/>
    </source>
</evidence>
<dbReference type="EMBL" id="CAUYUJ010011525">
    <property type="protein sequence ID" value="CAK0831952.1"/>
    <property type="molecule type" value="Genomic_DNA"/>
</dbReference>
<evidence type="ECO:0000313" key="6">
    <source>
        <dbReference type="Proteomes" id="UP001189429"/>
    </source>
</evidence>
<keyword evidence="1" id="KW-0560">Oxidoreductase</keyword>
<dbReference type="Proteomes" id="UP001189429">
    <property type="component" value="Unassembled WGS sequence"/>
</dbReference>
<feature type="region of interest" description="Disordered" evidence="3">
    <location>
        <begin position="206"/>
        <end position="256"/>
    </location>
</feature>
<protein>
    <recommendedName>
        <fullName evidence="4">Glutamate/phenylalanine/leucine/valine/L-tryptophan dehydrogenase C-terminal domain-containing protein</fullName>
    </recommendedName>
</protein>
<accession>A0ABN9SJJ8</accession>
<dbReference type="SUPFAM" id="SSF51735">
    <property type="entry name" value="NAD(P)-binding Rossmann-fold domains"/>
    <property type="match status" value="1"/>
</dbReference>